<proteinExistence type="predicted"/>
<sequence>MIRNRFRNKFCRLLHLKKINHFMTSEQLKDLKARVSALRRYL</sequence>
<keyword evidence="2" id="KW-1185">Reference proteome</keyword>
<organism evidence="1 2">
    <name type="scientific">Mariniradius saccharolyticus AK6</name>
    <dbReference type="NCBI Taxonomy" id="1239962"/>
    <lineage>
        <taxon>Bacteria</taxon>
        <taxon>Pseudomonadati</taxon>
        <taxon>Bacteroidota</taxon>
        <taxon>Cytophagia</taxon>
        <taxon>Cytophagales</taxon>
        <taxon>Cyclobacteriaceae</taxon>
        <taxon>Mariniradius</taxon>
    </lineage>
</organism>
<reference evidence="1" key="1">
    <citation type="submission" date="2013-01" db="EMBL/GenBank/DDBJ databases">
        <title>Genome assembly of Mariniradius saccharolyticus AK6.</title>
        <authorList>
            <person name="Vaidya B."/>
            <person name="Khatri I."/>
            <person name="Tanuku N.R.S."/>
            <person name="Subramanian S."/>
            <person name="Pinnaka A."/>
        </authorList>
    </citation>
    <scope>NUCLEOTIDE SEQUENCE [LARGE SCALE GENOMIC DNA]</scope>
    <source>
        <strain evidence="1">AK6</strain>
    </source>
</reference>
<comment type="caution">
    <text evidence="1">The sequence shown here is derived from an EMBL/GenBank/DDBJ whole genome shotgun (WGS) entry which is preliminary data.</text>
</comment>
<name>M7XJX5_9BACT</name>
<dbReference type="EMBL" id="AMZY02000003">
    <property type="protein sequence ID" value="EMS35154.1"/>
    <property type="molecule type" value="Genomic_DNA"/>
</dbReference>
<evidence type="ECO:0000313" key="2">
    <source>
        <dbReference type="Proteomes" id="UP000010953"/>
    </source>
</evidence>
<dbReference type="Proteomes" id="UP000010953">
    <property type="component" value="Unassembled WGS sequence"/>
</dbReference>
<gene>
    <name evidence="1" type="ORF">C943_03047</name>
</gene>
<dbReference type="InParanoid" id="M7XJX5"/>
<protein>
    <submittedName>
        <fullName evidence="1">Uncharacterized protein</fullName>
    </submittedName>
</protein>
<dbReference type="AlphaFoldDB" id="M7XJX5"/>
<evidence type="ECO:0000313" key="1">
    <source>
        <dbReference type="EMBL" id="EMS35154.1"/>
    </source>
</evidence>
<accession>M7XJX5</accession>
<dbReference type="STRING" id="1239962.C943_03047"/>